<organism evidence="2 3">
    <name type="scientific">Fusarium austroafricanum</name>
    <dbReference type="NCBI Taxonomy" id="2364996"/>
    <lineage>
        <taxon>Eukaryota</taxon>
        <taxon>Fungi</taxon>
        <taxon>Dikarya</taxon>
        <taxon>Ascomycota</taxon>
        <taxon>Pezizomycotina</taxon>
        <taxon>Sordariomycetes</taxon>
        <taxon>Hypocreomycetidae</taxon>
        <taxon>Hypocreales</taxon>
        <taxon>Nectriaceae</taxon>
        <taxon>Fusarium</taxon>
        <taxon>Fusarium concolor species complex</taxon>
    </lineage>
</organism>
<feature type="domain" description="F-box" evidence="1">
    <location>
        <begin position="6"/>
        <end position="41"/>
    </location>
</feature>
<accession>A0A8H4NE27</accession>
<reference evidence="2" key="1">
    <citation type="submission" date="2020-01" db="EMBL/GenBank/DDBJ databases">
        <title>Identification and distribution of gene clusters putatively required for synthesis of sphingolipid metabolism inhibitors in phylogenetically diverse species of the filamentous fungus Fusarium.</title>
        <authorList>
            <person name="Kim H.-S."/>
            <person name="Busman M."/>
            <person name="Brown D.W."/>
            <person name="Divon H."/>
            <person name="Uhlig S."/>
            <person name="Proctor R.H."/>
        </authorList>
    </citation>
    <scope>NUCLEOTIDE SEQUENCE</scope>
    <source>
        <strain evidence="2">NRRL 53441</strain>
    </source>
</reference>
<gene>
    <name evidence="2" type="ORF">F53441_13773</name>
</gene>
<dbReference type="AlphaFoldDB" id="A0A8H4NE27"/>
<comment type="caution">
    <text evidence="2">The sequence shown here is derived from an EMBL/GenBank/DDBJ whole genome shotgun (WGS) entry which is preliminary data.</text>
</comment>
<dbReference type="SUPFAM" id="SSF52047">
    <property type="entry name" value="RNI-like"/>
    <property type="match status" value="1"/>
</dbReference>
<dbReference type="EMBL" id="JAADJG010000934">
    <property type="protein sequence ID" value="KAF4433172.1"/>
    <property type="molecule type" value="Genomic_DNA"/>
</dbReference>
<evidence type="ECO:0000313" key="3">
    <source>
        <dbReference type="Proteomes" id="UP000605986"/>
    </source>
</evidence>
<keyword evidence="3" id="KW-1185">Reference proteome</keyword>
<evidence type="ECO:0000313" key="2">
    <source>
        <dbReference type="EMBL" id="KAF4433172.1"/>
    </source>
</evidence>
<dbReference type="OrthoDB" id="5410873at2759"/>
<sequence length="435" mass="50488">MDTFDALPVELITSIARYLPFQDVKSLSCTSWLIRNAVIRRLFRTLYIPCPLPSTRSLDEFIEKYQDFISRIYLYVYLRPNTEGPYEGTMPSVWGTLWSAILKKIVRGEILSHIDSFAVEFDPGQFELNGWWGDSFNGGIYVFHDEESWDETLQQEQELIWRAQYNEVWNDISANRNITNLGVSNLPPKIASAWETPEWGTFLGRLTDLDISVFGGDNGCGWCANTLSGFYDFIDNKLPYLVMRKATNVRHLSLEASPDGLFGVADHDGVPLPLKEDHFLHLRSLSLKNIMIGSECLNFLKSRVDCLEELELHDCMCDRSWGEVWRKMRESKAPLRRVAIIQEEAPPLMWKEKYNAGYDNFQDSENAARIRKMLEEDKSLVLWRYASMSMKYGYAVERPDDNIKNFDEGVDQREYLKLLEVVAERNKRTSEFLQD</sequence>
<dbReference type="InterPro" id="IPR036047">
    <property type="entry name" value="F-box-like_dom_sf"/>
</dbReference>
<dbReference type="SUPFAM" id="SSF81383">
    <property type="entry name" value="F-box domain"/>
    <property type="match status" value="1"/>
</dbReference>
<protein>
    <recommendedName>
        <fullName evidence="1">F-box domain-containing protein</fullName>
    </recommendedName>
</protein>
<proteinExistence type="predicted"/>
<dbReference type="Proteomes" id="UP000605986">
    <property type="component" value="Unassembled WGS sequence"/>
</dbReference>
<evidence type="ECO:0000259" key="1">
    <source>
        <dbReference type="Pfam" id="PF00646"/>
    </source>
</evidence>
<dbReference type="InterPro" id="IPR001810">
    <property type="entry name" value="F-box_dom"/>
</dbReference>
<name>A0A8H4NE27_9HYPO</name>
<dbReference type="Pfam" id="PF00646">
    <property type="entry name" value="F-box"/>
    <property type="match status" value="1"/>
</dbReference>